<evidence type="ECO:0000256" key="4">
    <source>
        <dbReference type="PROSITE-ProRule" id="PRU00175"/>
    </source>
</evidence>
<dbReference type="Pfam" id="PF13923">
    <property type="entry name" value="zf-C3HC4_2"/>
    <property type="match status" value="1"/>
</dbReference>
<feature type="non-terminal residue" evidence="7">
    <location>
        <position position="123"/>
    </location>
</feature>
<keyword evidence="8" id="KW-1185">Reference proteome</keyword>
<evidence type="ECO:0000256" key="1">
    <source>
        <dbReference type="ARBA" id="ARBA00022723"/>
    </source>
</evidence>
<dbReference type="AlphaFoldDB" id="A0A5N5SQ77"/>
<dbReference type="GO" id="GO:0008270">
    <property type="term" value="F:zinc ion binding"/>
    <property type="evidence" value="ECO:0007669"/>
    <property type="project" value="UniProtKB-KW"/>
</dbReference>
<dbReference type="PROSITE" id="PS50089">
    <property type="entry name" value="ZF_RING_2"/>
    <property type="match status" value="1"/>
</dbReference>
<dbReference type="SUPFAM" id="SSF57850">
    <property type="entry name" value="RING/U-box"/>
    <property type="match status" value="1"/>
</dbReference>
<dbReference type="PROSITE" id="PS00518">
    <property type="entry name" value="ZF_RING_1"/>
    <property type="match status" value="1"/>
</dbReference>
<dbReference type="SMART" id="SM00184">
    <property type="entry name" value="RING"/>
    <property type="match status" value="1"/>
</dbReference>
<dbReference type="EMBL" id="SEYY01021805">
    <property type="protein sequence ID" value="KAB7496042.1"/>
    <property type="molecule type" value="Genomic_DNA"/>
</dbReference>
<dbReference type="GO" id="GO:0035102">
    <property type="term" value="C:PRC1 complex"/>
    <property type="evidence" value="ECO:0007669"/>
    <property type="project" value="TreeGrafter"/>
</dbReference>
<dbReference type="GO" id="GO:0000122">
    <property type="term" value="P:negative regulation of transcription by RNA polymerase II"/>
    <property type="evidence" value="ECO:0007669"/>
    <property type="project" value="TreeGrafter"/>
</dbReference>
<reference evidence="7 8" key="1">
    <citation type="journal article" date="2019" name="PLoS Biol.">
        <title>Sex chromosomes control vertical transmission of feminizing Wolbachia symbionts in an isopod.</title>
        <authorList>
            <person name="Becking T."/>
            <person name="Chebbi M.A."/>
            <person name="Giraud I."/>
            <person name="Moumen B."/>
            <person name="Laverre T."/>
            <person name="Caubet Y."/>
            <person name="Peccoud J."/>
            <person name="Gilbert C."/>
            <person name="Cordaux R."/>
        </authorList>
    </citation>
    <scope>NUCLEOTIDE SEQUENCE [LARGE SCALE GENOMIC DNA]</scope>
    <source>
        <strain evidence="7">ANa2</strain>
        <tissue evidence="7">Whole body excluding digestive tract and cuticle</tissue>
    </source>
</reference>
<evidence type="ECO:0000256" key="2">
    <source>
        <dbReference type="ARBA" id="ARBA00022771"/>
    </source>
</evidence>
<evidence type="ECO:0000313" key="8">
    <source>
        <dbReference type="Proteomes" id="UP000326759"/>
    </source>
</evidence>
<organism evidence="7 8">
    <name type="scientific">Armadillidium nasatum</name>
    <dbReference type="NCBI Taxonomy" id="96803"/>
    <lineage>
        <taxon>Eukaryota</taxon>
        <taxon>Metazoa</taxon>
        <taxon>Ecdysozoa</taxon>
        <taxon>Arthropoda</taxon>
        <taxon>Crustacea</taxon>
        <taxon>Multicrustacea</taxon>
        <taxon>Malacostraca</taxon>
        <taxon>Eumalacostraca</taxon>
        <taxon>Peracarida</taxon>
        <taxon>Isopoda</taxon>
        <taxon>Oniscidea</taxon>
        <taxon>Crinocheta</taxon>
        <taxon>Armadillidiidae</taxon>
        <taxon>Armadillidium</taxon>
    </lineage>
</organism>
<comment type="caution">
    <text evidence="7">The sequence shown here is derived from an EMBL/GenBank/DDBJ whole genome shotgun (WGS) entry which is preliminary data.</text>
</comment>
<keyword evidence="2 4" id="KW-0863">Zinc-finger</keyword>
<feature type="region of interest" description="Disordered" evidence="5">
    <location>
        <begin position="25"/>
        <end position="54"/>
    </location>
</feature>
<dbReference type="GO" id="GO:1990841">
    <property type="term" value="F:promoter-specific chromatin binding"/>
    <property type="evidence" value="ECO:0007669"/>
    <property type="project" value="TreeGrafter"/>
</dbReference>
<keyword evidence="1" id="KW-0479">Metal-binding</keyword>
<evidence type="ECO:0000256" key="3">
    <source>
        <dbReference type="ARBA" id="ARBA00022833"/>
    </source>
</evidence>
<dbReference type="InterPro" id="IPR013083">
    <property type="entry name" value="Znf_RING/FYVE/PHD"/>
</dbReference>
<sequence>MDKLARNSNPKIQSFINSLRKIRRRHLKKEEEDKKKKETNKKKKKGEEGGVVRGHAMNKKKRLAVAELNPHLLCILCGGYFIDATTVIECLHTFCKSCIVRYLETSKFCPICDVLVHKSKPLL</sequence>
<dbReference type="OrthoDB" id="6375273at2759"/>
<keyword evidence="3" id="KW-0862">Zinc</keyword>
<protein>
    <submittedName>
        <fullName evidence="7">Polycomb complex protein BMI-1</fullName>
    </submittedName>
</protein>
<dbReference type="Gene3D" id="3.30.40.10">
    <property type="entry name" value="Zinc/RING finger domain, C3HC4 (zinc finger)"/>
    <property type="match status" value="1"/>
</dbReference>
<name>A0A5N5SQ77_9CRUS</name>
<proteinExistence type="predicted"/>
<evidence type="ECO:0000259" key="6">
    <source>
        <dbReference type="PROSITE" id="PS50089"/>
    </source>
</evidence>
<evidence type="ECO:0000313" key="7">
    <source>
        <dbReference type="EMBL" id="KAB7496042.1"/>
    </source>
</evidence>
<dbReference type="PANTHER" id="PTHR10825:SF72">
    <property type="entry name" value="UBIQUITIN-LIKE DOMAIN-CONTAINING PROTEIN"/>
    <property type="match status" value="1"/>
</dbReference>
<feature type="domain" description="RING-type" evidence="6">
    <location>
        <begin position="74"/>
        <end position="113"/>
    </location>
</feature>
<dbReference type="InterPro" id="IPR017907">
    <property type="entry name" value="Znf_RING_CS"/>
</dbReference>
<dbReference type="Proteomes" id="UP000326759">
    <property type="component" value="Unassembled WGS sequence"/>
</dbReference>
<accession>A0A5N5SQ77</accession>
<dbReference type="PANTHER" id="PTHR10825">
    <property type="entry name" value="RING FINGER DOMAIN-CONTAINING, POLYCOMB GROUP COMPONENT"/>
    <property type="match status" value="1"/>
</dbReference>
<evidence type="ECO:0000256" key="5">
    <source>
        <dbReference type="SAM" id="MobiDB-lite"/>
    </source>
</evidence>
<dbReference type="InterPro" id="IPR001841">
    <property type="entry name" value="Znf_RING"/>
</dbReference>
<gene>
    <name evidence="7" type="primary">Bmi1</name>
    <name evidence="7" type="ORF">Anas_09698</name>
</gene>
<dbReference type="FunFam" id="3.30.40.10:FF:000033">
    <property type="entry name" value="Polycomb group RING finger protein 3"/>
    <property type="match status" value="1"/>
</dbReference>